<dbReference type="Proteomes" id="UP001470230">
    <property type="component" value="Unassembled WGS sequence"/>
</dbReference>
<dbReference type="EMBL" id="JAPFFF010000021">
    <property type="protein sequence ID" value="KAK8853912.1"/>
    <property type="molecule type" value="Genomic_DNA"/>
</dbReference>
<keyword evidence="2" id="KW-1185">Reference proteome</keyword>
<reference evidence="1 2" key="1">
    <citation type="submission" date="2024-04" db="EMBL/GenBank/DDBJ databases">
        <title>Tritrichomonas musculus Genome.</title>
        <authorList>
            <person name="Alves-Ferreira E."/>
            <person name="Grigg M."/>
            <person name="Lorenzi H."/>
            <person name="Galac M."/>
        </authorList>
    </citation>
    <scope>NUCLEOTIDE SEQUENCE [LARGE SCALE GENOMIC DNA]</scope>
    <source>
        <strain evidence="1 2">EAF2021</strain>
    </source>
</reference>
<accession>A0ABR2HW85</accession>
<comment type="caution">
    <text evidence="1">The sequence shown here is derived from an EMBL/GenBank/DDBJ whole genome shotgun (WGS) entry which is preliminary data.</text>
</comment>
<gene>
    <name evidence="1" type="ORF">M9Y10_016458</name>
</gene>
<evidence type="ECO:0000313" key="2">
    <source>
        <dbReference type="Proteomes" id="UP001470230"/>
    </source>
</evidence>
<name>A0ABR2HW85_9EUKA</name>
<proteinExistence type="predicted"/>
<organism evidence="1 2">
    <name type="scientific">Tritrichomonas musculus</name>
    <dbReference type="NCBI Taxonomy" id="1915356"/>
    <lineage>
        <taxon>Eukaryota</taxon>
        <taxon>Metamonada</taxon>
        <taxon>Parabasalia</taxon>
        <taxon>Tritrichomonadida</taxon>
        <taxon>Tritrichomonadidae</taxon>
        <taxon>Tritrichomonas</taxon>
    </lineage>
</organism>
<protein>
    <submittedName>
        <fullName evidence="1">Uncharacterized protein</fullName>
    </submittedName>
</protein>
<evidence type="ECO:0000313" key="1">
    <source>
        <dbReference type="EMBL" id="KAK8853912.1"/>
    </source>
</evidence>
<sequence length="72" mass="8265">MEGTNTDGNYVIMDNNKIIGKNCLTLINNTNHGRVQLKFYNKFAQSIKSPSVRVKIESHTSDWLNNPDEQLR</sequence>